<evidence type="ECO:0000313" key="9">
    <source>
        <dbReference type="Proteomes" id="UP000679498"/>
    </source>
</evidence>
<dbReference type="PANTHER" id="PTHR46383">
    <property type="entry name" value="ASPARTATE AMINOTRANSFERASE"/>
    <property type="match status" value="1"/>
</dbReference>
<evidence type="ECO:0000256" key="2">
    <source>
        <dbReference type="ARBA" id="ARBA00007441"/>
    </source>
</evidence>
<reference evidence="8 9" key="1">
    <citation type="submission" date="2021-05" db="EMBL/GenBank/DDBJ databases">
        <title>Biocontrol using Exiguobacterium acetylicum SI17 against litchi downy blight caused by Peronophythora litchii.</title>
        <authorList>
            <person name="Zheng L."/>
        </authorList>
    </citation>
    <scope>NUCLEOTIDE SEQUENCE [LARGE SCALE GENOMIC DNA]</scope>
    <source>
        <strain evidence="8 9">SI17</strain>
    </source>
</reference>
<comment type="similarity">
    <text evidence="2 6">Belongs to the class-I pyridoxal-phosphate-dependent aminotransferase family.</text>
</comment>
<evidence type="ECO:0000256" key="3">
    <source>
        <dbReference type="ARBA" id="ARBA00022576"/>
    </source>
</evidence>
<dbReference type="InterPro" id="IPR015424">
    <property type="entry name" value="PyrdxlP-dep_Trfase"/>
</dbReference>
<evidence type="ECO:0000313" key="8">
    <source>
        <dbReference type="EMBL" id="QWB29428.1"/>
    </source>
</evidence>
<dbReference type="PANTHER" id="PTHR46383:SF3">
    <property type="entry name" value="ASPARTATE AMINOTRANSFERASE-RELATED"/>
    <property type="match status" value="1"/>
</dbReference>
<dbReference type="Proteomes" id="UP000679498">
    <property type="component" value="Chromosome"/>
</dbReference>
<dbReference type="RefSeq" id="WP_034786083.1">
    <property type="nucleotide sequence ID" value="NZ_CP075897.1"/>
</dbReference>
<dbReference type="CDD" id="cd00609">
    <property type="entry name" value="AAT_like"/>
    <property type="match status" value="1"/>
</dbReference>
<keyword evidence="4 6" id="KW-0808">Transferase</keyword>
<dbReference type="InterPro" id="IPR015421">
    <property type="entry name" value="PyrdxlP-dep_Trfase_major"/>
</dbReference>
<dbReference type="InterPro" id="IPR004839">
    <property type="entry name" value="Aminotransferase_I/II_large"/>
</dbReference>
<proteinExistence type="inferred from homology"/>
<organism evidence="8 9">
    <name type="scientific">Exiguobacterium acetylicum</name>
    <name type="common">Brevibacterium acetylicum</name>
    <dbReference type="NCBI Taxonomy" id="41170"/>
    <lineage>
        <taxon>Bacteria</taxon>
        <taxon>Bacillati</taxon>
        <taxon>Bacillota</taxon>
        <taxon>Bacilli</taxon>
        <taxon>Bacillales</taxon>
        <taxon>Bacillales Family XII. Incertae Sedis</taxon>
        <taxon>Exiguobacterium</taxon>
    </lineage>
</organism>
<dbReference type="Gene3D" id="3.90.1150.10">
    <property type="entry name" value="Aspartate Aminotransferase, domain 1"/>
    <property type="match status" value="1"/>
</dbReference>
<dbReference type="Pfam" id="PF00155">
    <property type="entry name" value="Aminotran_1_2"/>
    <property type="match status" value="1"/>
</dbReference>
<sequence length="396" mass="43462">MKSLSERVEQLAPSGIRRFFDLAGSMEDVISLGVGEPDFVTPWNVREASFAALEQGYTAYSANAGLLELRQEIALYMQEKFAISYSTTEEIIVTTGASEGLDLAFRSLINPGDEVIVVEPAFVSYAPLIELAGGIPVAAACHAEDGFAIQPETIEQLLTDKTKAIIFCFPSNPTGSTMTRDQLADLALLVQKHDLYVISDEIYAELSYETEAICFATLPGMRERTIIINGFSKAFAMTGWRLGFTCAPPSITQSMLKVHQYGMMCAPTLVQFAGIEALRSRHKTVPDMVTSYRQRRNYFVKALNDAGLPTHLPGGAFYAFPYIGHTGLTSEEFAEQLLLAERVAVVPGSVFGASGEGYVRASYASSIEQLQEAIARIQRFMKKWQTQDEATSSHSH</sequence>
<keyword evidence="3 6" id="KW-0032">Aminotransferase</keyword>
<dbReference type="InterPro" id="IPR004838">
    <property type="entry name" value="NHTrfase_class1_PyrdxlP-BS"/>
</dbReference>
<evidence type="ECO:0000256" key="6">
    <source>
        <dbReference type="RuleBase" id="RU000481"/>
    </source>
</evidence>
<evidence type="ECO:0000256" key="4">
    <source>
        <dbReference type="ARBA" id="ARBA00022679"/>
    </source>
</evidence>
<comment type="cofactor">
    <cofactor evidence="1 6">
        <name>pyridoxal 5'-phosphate</name>
        <dbReference type="ChEBI" id="CHEBI:597326"/>
    </cofactor>
</comment>
<protein>
    <recommendedName>
        <fullName evidence="6">Aminotransferase</fullName>
        <ecNumber evidence="6">2.6.1.-</ecNumber>
    </recommendedName>
</protein>
<evidence type="ECO:0000256" key="1">
    <source>
        <dbReference type="ARBA" id="ARBA00001933"/>
    </source>
</evidence>
<feature type="domain" description="Aminotransferase class I/classII large" evidence="7">
    <location>
        <begin position="28"/>
        <end position="377"/>
    </location>
</feature>
<keyword evidence="5" id="KW-0663">Pyridoxal phosphate</keyword>
<dbReference type="NCBIfam" id="NF005816">
    <property type="entry name" value="PRK07682.1"/>
    <property type="match status" value="1"/>
</dbReference>
<dbReference type="GeneID" id="88812534"/>
<gene>
    <name evidence="8" type="ORF">KKI46_12625</name>
</gene>
<dbReference type="InterPro" id="IPR050596">
    <property type="entry name" value="AspAT/PAT-like"/>
</dbReference>
<dbReference type="Gene3D" id="3.40.640.10">
    <property type="entry name" value="Type I PLP-dependent aspartate aminotransferase-like (Major domain)"/>
    <property type="match status" value="1"/>
</dbReference>
<dbReference type="EMBL" id="CP075897">
    <property type="protein sequence ID" value="QWB29428.1"/>
    <property type="molecule type" value="Genomic_DNA"/>
</dbReference>
<dbReference type="EC" id="2.6.1.-" evidence="6"/>
<evidence type="ECO:0000259" key="7">
    <source>
        <dbReference type="Pfam" id="PF00155"/>
    </source>
</evidence>
<dbReference type="SUPFAM" id="SSF53383">
    <property type="entry name" value="PLP-dependent transferases"/>
    <property type="match status" value="1"/>
</dbReference>
<name>A0ABX8G7E9_EXIAC</name>
<evidence type="ECO:0000256" key="5">
    <source>
        <dbReference type="ARBA" id="ARBA00022898"/>
    </source>
</evidence>
<dbReference type="GO" id="GO:0008483">
    <property type="term" value="F:transaminase activity"/>
    <property type="evidence" value="ECO:0007669"/>
    <property type="project" value="UniProtKB-KW"/>
</dbReference>
<keyword evidence="9" id="KW-1185">Reference proteome</keyword>
<accession>A0ABX8G7E9</accession>
<dbReference type="InterPro" id="IPR015422">
    <property type="entry name" value="PyrdxlP-dep_Trfase_small"/>
</dbReference>
<dbReference type="PROSITE" id="PS00105">
    <property type="entry name" value="AA_TRANSFER_CLASS_1"/>
    <property type="match status" value="1"/>
</dbReference>